<dbReference type="Proteomes" id="UP001159641">
    <property type="component" value="Unassembled WGS sequence"/>
</dbReference>
<organism evidence="3 4">
    <name type="scientific">Eschrichtius robustus</name>
    <name type="common">California gray whale</name>
    <name type="synonym">Eschrichtius gibbosus</name>
    <dbReference type="NCBI Taxonomy" id="9764"/>
    <lineage>
        <taxon>Eukaryota</taxon>
        <taxon>Metazoa</taxon>
        <taxon>Chordata</taxon>
        <taxon>Craniata</taxon>
        <taxon>Vertebrata</taxon>
        <taxon>Euteleostomi</taxon>
        <taxon>Mammalia</taxon>
        <taxon>Eutheria</taxon>
        <taxon>Laurasiatheria</taxon>
        <taxon>Artiodactyla</taxon>
        <taxon>Whippomorpha</taxon>
        <taxon>Cetacea</taxon>
        <taxon>Mysticeti</taxon>
        <taxon>Eschrichtiidae</taxon>
        <taxon>Eschrichtius</taxon>
    </lineage>
</organism>
<accession>A0AB34GKK7</accession>
<protein>
    <submittedName>
        <fullName evidence="3">Uncharacterized protein</fullName>
    </submittedName>
</protein>
<proteinExistence type="predicted"/>
<dbReference type="AlphaFoldDB" id="A0AB34GKK7"/>
<evidence type="ECO:0000256" key="1">
    <source>
        <dbReference type="SAM" id="MobiDB-lite"/>
    </source>
</evidence>
<evidence type="ECO:0000313" key="3">
    <source>
        <dbReference type="EMBL" id="KAJ8780836.1"/>
    </source>
</evidence>
<evidence type="ECO:0000313" key="4">
    <source>
        <dbReference type="Proteomes" id="UP001159641"/>
    </source>
</evidence>
<feature type="signal peptide" evidence="2">
    <location>
        <begin position="1"/>
        <end position="22"/>
    </location>
</feature>
<keyword evidence="4" id="KW-1185">Reference proteome</keyword>
<gene>
    <name evidence="3" type="ORF">J1605_000879</name>
</gene>
<dbReference type="EMBL" id="JAIQCJ010002152">
    <property type="protein sequence ID" value="KAJ8780836.1"/>
    <property type="molecule type" value="Genomic_DNA"/>
</dbReference>
<reference evidence="3 4" key="1">
    <citation type="submission" date="2022-11" db="EMBL/GenBank/DDBJ databases">
        <title>Whole genome sequence of Eschrichtius robustus ER-17-0199.</title>
        <authorList>
            <person name="Bruniche-Olsen A."/>
            <person name="Black A.N."/>
            <person name="Fields C.J."/>
            <person name="Walden K."/>
            <person name="Dewoody J.A."/>
        </authorList>
    </citation>
    <scope>NUCLEOTIDE SEQUENCE [LARGE SCALE GENOMIC DNA]</scope>
    <source>
        <strain evidence="3">ER-17-0199</strain>
        <tissue evidence="3">Blubber</tissue>
    </source>
</reference>
<comment type="caution">
    <text evidence="3">The sequence shown here is derived from an EMBL/GenBank/DDBJ whole genome shotgun (WGS) entry which is preliminary data.</text>
</comment>
<feature type="region of interest" description="Disordered" evidence="1">
    <location>
        <begin position="104"/>
        <end position="127"/>
    </location>
</feature>
<keyword evidence="2" id="KW-0732">Signal</keyword>
<feature type="chain" id="PRO_5044225224" evidence="2">
    <location>
        <begin position="23"/>
        <end position="340"/>
    </location>
</feature>
<evidence type="ECO:0000256" key="2">
    <source>
        <dbReference type="SAM" id="SignalP"/>
    </source>
</evidence>
<name>A0AB34GKK7_ESCRO</name>
<sequence length="340" mass="36887">MGPAPPLGSLAILVLCLEEFIGNYCNLACLNPYEILAQVTDGGTIKQKIFTFDAMFSTNFSHMENYRKREDLVYQSTVSLQNPIEQVFLWDTFFRQPVTPAELASPKANGCGSSRTSPHRDPPEYSSYPQSGLEIFAECPSAKVAAWAYVGILGRGAGEVVTCFVGSSLRGQRPRAQSLHLRACTVASFTNQTSLTTWCPAHNSRFPTSHLPQGPSSGGSDKGQEPPLFWLDVSVMGRQGDGPDDPVRSMGPAELESMPRTHAACRADLGFEAGIKLDQSSWEWPELRPKCSRTLPGAVLAGSYLVPGAPGAHSHVATLDKLWLSGIWTLPPLASPHQSR</sequence>